<keyword evidence="1" id="KW-1133">Transmembrane helix</keyword>
<dbReference type="Pfam" id="PF02517">
    <property type="entry name" value="Rce1-like"/>
    <property type="match status" value="1"/>
</dbReference>
<dbReference type="GO" id="GO:0004175">
    <property type="term" value="F:endopeptidase activity"/>
    <property type="evidence" value="ECO:0007669"/>
    <property type="project" value="UniProtKB-ARBA"/>
</dbReference>
<dbReference type="InterPro" id="IPR003675">
    <property type="entry name" value="Rce1/LyrA-like_dom"/>
</dbReference>
<keyword evidence="1" id="KW-0812">Transmembrane</keyword>
<evidence type="ECO:0000256" key="1">
    <source>
        <dbReference type="SAM" id="Phobius"/>
    </source>
</evidence>
<gene>
    <name evidence="3" type="ORF">UFOPK2880_00369</name>
    <name evidence="4" type="ORF">UFOPK3304_00730</name>
    <name evidence="5" type="ORF">UFOPK4134_00324</name>
</gene>
<dbReference type="EMBL" id="CAFBLJ010000029">
    <property type="protein sequence ID" value="CAB4865951.1"/>
    <property type="molecule type" value="Genomic_DNA"/>
</dbReference>
<proteinExistence type="predicted"/>
<evidence type="ECO:0000259" key="2">
    <source>
        <dbReference type="Pfam" id="PF02517"/>
    </source>
</evidence>
<evidence type="ECO:0000313" key="3">
    <source>
        <dbReference type="EMBL" id="CAB4764687.1"/>
    </source>
</evidence>
<feature type="transmembrane region" description="Helical" evidence="1">
    <location>
        <begin position="87"/>
        <end position="105"/>
    </location>
</feature>
<dbReference type="EMBL" id="CAFBPS010000012">
    <property type="protein sequence ID" value="CAB5021791.1"/>
    <property type="molecule type" value="Genomic_DNA"/>
</dbReference>
<feature type="transmembrane region" description="Helical" evidence="1">
    <location>
        <begin position="15"/>
        <end position="35"/>
    </location>
</feature>
<dbReference type="GO" id="GO:0080120">
    <property type="term" value="P:CAAX-box protein maturation"/>
    <property type="evidence" value="ECO:0007669"/>
    <property type="project" value="UniProtKB-ARBA"/>
</dbReference>
<keyword evidence="1" id="KW-0472">Membrane</keyword>
<evidence type="ECO:0000313" key="5">
    <source>
        <dbReference type="EMBL" id="CAB5021791.1"/>
    </source>
</evidence>
<evidence type="ECO:0000313" key="4">
    <source>
        <dbReference type="EMBL" id="CAB4865951.1"/>
    </source>
</evidence>
<reference evidence="5" key="1">
    <citation type="submission" date="2020-05" db="EMBL/GenBank/DDBJ databases">
        <authorList>
            <person name="Chiriac C."/>
            <person name="Salcher M."/>
            <person name="Ghai R."/>
            <person name="Kavagutti S V."/>
        </authorList>
    </citation>
    <scope>NUCLEOTIDE SEQUENCE</scope>
</reference>
<dbReference type="AlphaFoldDB" id="A0A6J7QY48"/>
<dbReference type="EMBL" id="CAEZZP010000013">
    <property type="protein sequence ID" value="CAB4764687.1"/>
    <property type="molecule type" value="Genomic_DNA"/>
</dbReference>
<sequence>MTETKLRDDLDRRTIVVFVTALLSLWFAHFGLRYAPDTSTRLAELCWWSGTQIVSYLVVPLIVVRLVGWKPSDIGWKFRGTSHHWKYYAILFVIAVPFVVVASMTTEFQNRYPLFEVFRGQEDVWPDLRVWWIFYVLQFVAVETFFRGFLVLGLAKRFGQMSILIATIPYLMIHFTKPPVEALAAIVGGIVMGFLAYRTKSVWWGVALHVSVAALMDFLSLGHKGFIW</sequence>
<accession>A0A6J7QY48</accession>
<feature type="transmembrane region" description="Helical" evidence="1">
    <location>
        <begin position="203"/>
        <end position="222"/>
    </location>
</feature>
<name>A0A6J7QY48_9ZZZZ</name>
<feature type="domain" description="CAAX prenyl protease 2/Lysostaphin resistance protein A-like" evidence="2">
    <location>
        <begin position="128"/>
        <end position="212"/>
    </location>
</feature>
<organism evidence="5">
    <name type="scientific">freshwater metagenome</name>
    <dbReference type="NCBI Taxonomy" id="449393"/>
    <lineage>
        <taxon>unclassified sequences</taxon>
        <taxon>metagenomes</taxon>
        <taxon>ecological metagenomes</taxon>
    </lineage>
</organism>
<protein>
    <submittedName>
        <fullName evidence="5">Unannotated protein</fullName>
    </submittedName>
</protein>
<feature type="transmembrane region" description="Helical" evidence="1">
    <location>
        <begin position="132"/>
        <end position="155"/>
    </location>
</feature>
<feature type="transmembrane region" description="Helical" evidence="1">
    <location>
        <begin position="180"/>
        <end position="197"/>
    </location>
</feature>
<feature type="transmembrane region" description="Helical" evidence="1">
    <location>
        <begin position="47"/>
        <end position="67"/>
    </location>
</feature>